<reference evidence="1" key="1">
    <citation type="submission" date="2022-01" db="EMBL/GenBank/DDBJ databases">
        <authorList>
            <person name="Lagorce A."/>
        </authorList>
    </citation>
    <scope>NUCLEOTIDE SEQUENCE</scope>
    <source>
        <strain evidence="1">Th15_F1_A12</strain>
    </source>
</reference>
<proteinExistence type="predicted"/>
<sequence>MMCSVFHPFTISVNKTTTRILRLCATNGLNDETESDYDYLIACIGKCHRRAKHYHFYHDQQP</sequence>
<dbReference type="Proteomes" id="UP001295462">
    <property type="component" value="Unassembled WGS sequence"/>
</dbReference>
<accession>A0AAU9QLK8</accession>
<evidence type="ECO:0000313" key="2">
    <source>
        <dbReference type="Proteomes" id="UP001295462"/>
    </source>
</evidence>
<protein>
    <submittedName>
        <fullName evidence="1">Uncharacterized protein</fullName>
    </submittedName>
</protein>
<dbReference type="AlphaFoldDB" id="A0AAU9QLK8"/>
<dbReference type="EMBL" id="CAKMUD010000072">
    <property type="protein sequence ID" value="CAH1586160.1"/>
    <property type="molecule type" value="Genomic_DNA"/>
</dbReference>
<organism evidence="1 2">
    <name type="scientific">Vibrio jasicida</name>
    <dbReference type="NCBI Taxonomy" id="766224"/>
    <lineage>
        <taxon>Bacteria</taxon>
        <taxon>Pseudomonadati</taxon>
        <taxon>Pseudomonadota</taxon>
        <taxon>Gammaproteobacteria</taxon>
        <taxon>Vibrionales</taxon>
        <taxon>Vibrionaceae</taxon>
        <taxon>Vibrio</taxon>
    </lineage>
</organism>
<gene>
    <name evidence="1" type="ORF">THF1A12_20256</name>
</gene>
<comment type="caution">
    <text evidence="1">The sequence shown here is derived from an EMBL/GenBank/DDBJ whole genome shotgun (WGS) entry which is preliminary data.</text>
</comment>
<evidence type="ECO:0000313" key="1">
    <source>
        <dbReference type="EMBL" id="CAH1586160.1"/>
    </source>
</evidence>
<name>A0AAU9QLK8_9VIBR</name>